<dbReference type="PANTHER" id="PTHR11709">
    <property type="entry name" value="MULTI-COPPER OXIDASE"/>
    <property type="match status" value="1"/>
</dbReference>
<name>A0A0C1VDN7_9CYAN</name>
<dbReference type="EMBL" id="JTHE02000002">
    <property type="protein sequence ID" value="NEV65639.1"/>
    <property type="molecule type" value="Genomic_DNA"/>
</dbReference>
<organism evidence="6">
    <name type="scientific">Lyngbya confervoides BDU141951</name>
    <dbReference type="NCBI Taxonomy" id="1574623"/>
    <lineage>
        <taxon>Bacteria</taxon>
        <taxon>Bacillati</taxon>
        <taxon>Cyanobacteriota</taxon>
        <taxon>Cyanophyceae</taxon>
        <taxon>Oscillatoriophycideae</taxon>
        <taxon>Oscillatoriales</taxon>
        <taxon>Microcoleaceae</taxon>
        <taxon>Lyngbya</taxon>
    </lineage>
</organism>
<dbReference type="CDD" id="cd13900">
    <property type="entry name" value="CuRO_3_Tth-MCO_like"/>
    <property type="match status" value="1"/>
</dbReference>
<dbReference type="Pfam" id="PF07732">
    <property type="entry name" value="Cu-oxidase_3"/>
    <property type="match status" value="1"/>
</dbReference>
<evidence type="ECO:0000256" key="1">
    <source>
        <dbReference type="ARBA" id="ARBA00022723"/>
    </source>
</evidence>
<sequence length="515" mass="55820">MQRRRFLQWGLVGASAAIAPRCARSPWLGQLSTSNAGNAMDATPKVYQSQGGLLEATLQARPQTVQLGDRPASLLTYNGQMPGPRLEARPGDTVRLQFDNRLDQPTNLHYHGLHIPPTGTADNVFLEIPPGERYQYEFQIPADHPAGTFWYHPHLHGLVAEQLFGGLAGLFVVRGQLDEIPEIQAAQEAFMVLKDFALTANGAIPEPGHMAQMTGRVGDLLTVNGQFNPSVAIAPGGLLRLRLLNASSSRFFALSLANHPLHLIATDGGAIAAPVELDELVLAPGERAEVLVRGDQTPGSYRLLNRAFNPAQGMMGGLGRGPGMMGGMGRGPGMMGAPETPRNADQLGRREAGLEAIATVVYEGDRQDTPLPNQLIAVEPLPEPQQVRQFTLNHGMGGGMGMGMGGGMVFLINGQPFAHDRIDTQVALNAVEEWEIINTGMMAHPFHVHTNKFQIMARNGEPAPYRAWKDIVNVAPGETARIRIAFRDYPGKTVYHCHILDHEDRGMMGTLQIQA</sequence>
<evidence type="ECO:0000259" key="5">
    <source>
        <dbReference type="Pfam" id="PF07732"/>
    </source>
</evidence>
<dbReference type="InterPro" id="IPR011706">
    <property type="entry name" value="Cu-oxidase_C"/>
</dbReference>
<keyword evidence="1" id="KW-0479">Metal-binding</keyword>
<feature type="domain" description="Plastocyanin-like" evidence="3">
    <location>
        <begin position="216"/>
        <end position="306"/>
    </location>
</feature>
<accession>A0A0C1VDN7</accession>
<evidence type="ECO:0000313" key="6">
    <source>
        <dbReference type="EMBL" id="NEV65639.1"/>
    </source>
</evidence>
<dbReference type="AlphaFoldDB" id="A0A0C1VDN7"/>
<reference evidence="6" key="3">
    <citation type="submission" date="2020-02" db="EMBL/GenBank/DDBJ databases">
        <authorList>
            <person name="Sarangi A.N."/>
            <person name="Ghosh S."/>
            <person name="Mukherjee M."/>
            <person name="Tripathy S."/>
        </authorList>
    </citation>
    <scope>NUCLEOTIDE SEQUENCE</scope>
    <source>
        <strain evidence="6">BDU141951</strain>
    </source>
</reference>
<dbReference type="GO" id="GO:0016491">
    <property type="term" value="F:oxidoreductase activity"/>
    <property type="evidence" value="ECO:0007669"/>
    <property type="project" value="UniProtKB-KW"/>
</dbReference>
<dbReference type="PROSITE" id="PS00080">
    <property type="entry name" value="MULTICOPPER_OXIDASE2"/>
    <property type="match status" value="1"/>
</dbReference>
<keyword evidence="2" id="KW-0560">Oxidoreductase</keyword>
<dbReference type="Pfam" id="PF07731">
    <property type="entry name" value="Cu-oxidase_2"/>
    <property type="match status" value="1"/>
</dbReference>
<dbReference type="Pfam" id="PF00394">
    <property type="entry name" value="Cu-oxidase"/>
    <property type="match status" value="1"/>
</dbReference>
<feature type="domain" description="Plastocyanin-like" evidence="5">
    <location>
        <begin position="64"/>
        <end position="176"/>
    </location>
</feature>
<dbReference type="Gene3D" id="2.60.40.420">
    <property type="entry name" value="Cupredoxins - blue copper proteins"/>
    <property type="match status" value="3"/>
</dbReference>
<dbReference type="InterPro" id="IPR001117">
    <property type="entry name" value="Cu-oxidase_2nd"/>
</dbReference>
<protein>
    <submittedName>
        <fullName evidence="6">Multicopper oxidase family protein</fullName>
    </submittedName>
</protein>
<evidence type="ECO:0000256" key="2">
    <source>
        <dbReference type="ARBA" id="ARBA00023002"/>
    </source>
</evidence>
<evidence type="ECO:0000259" key="3">
    <source>
        <dbReference type="Pfam" id="PF00394"/>
    </source>
</evidence>
<evidence type="ECO:0000259" key="4">
    <source>
        <dbReference type="Pfam" id="PF07731"/>
    </source>
</evidence>
<dbReference type="CDD" id="cd13853">
    <property type="entry name" value="CuRO_1_Tth-MCO_like"/>
    <property type="match status" value="1"/>
</dbReference>
<dbReference type="InterPro" id="IPR045087">
    <property type="entry name" value="Cu-oxidase_fam"/>
</dbReference>
<reference evidence="6" key="1">
    <citation type="submission" date="2014-11" db="EMBL/GenBank/DDBJ databases">
        <authorList>
            <person name="Malar M.C."/>
            <person name="Sen D."/>
            <person name="Tripathy S."/>
        </authorList>
    </citation>
    <scope>NUCLEOTIDE SEQUENCE</scope>
    <source>
        <strain evidence="6">BDU141951</strain>
    </source>
</reference>
<proteinExistence type="predicted"/>
<dbReference type="GO" id="GO:0005507">
    <property type="term" value="F:copper ion binding"/>
    <property type="evidence" value="ECO:0007669"/>
    <property type="project" value="InterPro"/>
</dbReference>
<dbReference type="GO" id="GO:0030288">
    <property type="term" value="C:outer membrane-bounded periplasmic space"/>
    <property type="evidence" value="ECO:0007669"/>
    <property type="project" value="TreeGrafter"/>
</dbReference>
<dbReference type="PANTHER" id="PTHR11709:SF2">
    <property type="entry name" value="MULTICOPPER OXIDASE LPR1"/>
    <property type="match status" value="1"/>
</dbReference>
<reference evidence="6" key="2">
    <citation type="journal article" date="2015" name="Genome Announc.">
        <title>Draft Genome Sequence of Filamentous Marine Cyanobacterium Lyngbya confervoides Strain BDU141951.</title>
        <authorList>
            <person name="Chandrababunaidu M.M."/>
            <person name="Sen D."/>
            <person name="Tripathy S."/>
        </authorList>
    </citation>
    <scope>NUCLEOTIDE SEQUENCE</scope>
    <source>
        <strain evidence="6">BDU141951</strain>
    </source>
</reference>
<feature type="domain" description="Plastocyanin-like" evidence="4">
    <location>
        <begin position="403"/>
        <end position="513"/>
    </location>
</feature>
<dbReference type="InterPro" id="IPR008972">
    <property type="entry name" value="Cupredoxin"/>
</dbReference>
<gene>
    <name evidence="6" type="ORF">QQ91_000725</name>
</gene>
<dbReference type="InterPro" id="IPR011707">
    <property type="entry name" value="Cu-oxidase-like_N"/>
</dbReference>
<dbReference type="SUPFAM" id="SSF49503">
    <property type="entry name" value="Cupredoxins"/>
    <property type="match status" value="3"/>
</dbReference>
<dbReference type="InterPro" id="IPR002355">
    <property type="entry name" value="Cu_oxidase_Cu_BS"/>
</dbReference>
<comment type="caution">
    <text evidence="6">The sequence shown here is derived from an EMBL/GenBank/DDBJ whole genome shotgun (WGS) entry which is preliminary data.</text>
</comment>